<comment type="caution">
    <text evidence="2">The sequence shown here is derived from an EMBL/GenBank/DDBJ whole genome shotgun (WGS) entry which is preliminary data.</text>
</comment>
<evidence type="ECO:0000259" key="1">
    <source>
        <dbReference type="Pfam" id="PF01037"/>
    </source>
</evidence>
<proteinExistence type="predicted"/>
<dbReference type="InterPro" id="IPR019887">
    <property type="entry name" value="Tscrpt_reg_AsnC/Lrp_C"/>
</dbReference>
<sequence>MTNAIVLIDVESGKVNEAAQAVAEIHGVREVYSVAGDIDLVAVINADDIEHLTDIIPGGIAKVDGVARTRTLMAFKTFSGKDMAAAYDLGLD</sequence>
<reference evidence="2 3" key="1">
    <citation type="submission" date="2021-05" db="EMBL/GenBank/DDBJ databases">
        <title>Phylogenetic classification of ten novel species belonging to the genus Bifidobacterium comprising B. colchicus sp. nov., B. abeli sp. nov., B. bicoloris sp. nov., B. guerezis sp. nov., B. rosaliae sp. nov., B. santillanensis sp. nov., B. argentati sp. nov., B. amazzoni sp. nov., B. pluviali sp. nov., and B. pinnaculum sp. nov.</title>
        <authorList>
            <person name="Lugli G.A."/>
            <person name="Ruiz Garcia L."/>
            <person name="Margolles A."/>
            <person name="Ventura M."/>
        </authorList>
    </citation>
    <scope>NUCLEOTIDE SEQUENCE [LARGE SCALE GENOMIC DNA]</scope>
    <source>
        <strain evidence="2 3">6T3</strain>
    </source>
</reference>
<organism evidence="2 3">
    <name type="scientific">Bifidobacterium phasiani</name>
    <dbReference type="NCBI Taxonomy" id="2834431"/>
    <lineage>
        <taxon>Bacteria</taxon>
        <taxon>Bacillati</taxon>
        <taxon>Actinomycetota</taxon>
        <taxon>Actinomycetes</taxon>
        <taxon>Bifidobacteriales</taxon>
        <taxon>Bifidobacteriaceae</taxon>
        <taxon>Bifidobacterium</taxon>
    </lineage>
</organism>
<feature type="domain" description="Transcription regulator AsnC/Lrp ligand binding" evidence="1">
    <location>
        <begin position="6"/>
        <end position="77"/>
    </location>
</feature>
<dbReference type="Proteomes" id="UP000812844">
    <property type="component" value="Unassembled WGS sequence"/>
</dbReference>
<evidence type="ECO:0000313" key="3">
    <source>
        <dbReference type="Proteomes" id="UP000812844"/>
    </source>
</evidence>
<name>A0ABS6W8A8_9BIFI</name>
<keyword evidence="3" id="KW-1185">Reference proteome</keyword>
<dbReference type="Pfam" id="PF01037">
    <property type="entry name" value="AsnC_trans_reg"/>
    <property type="match status" value="1"/>
</dbReference>
<dbReference type="RefSeq" id="WP_219080896.1">
    <property type="nucleotide sequence ID" value="NZ_JAHBBD010000006.1"/>
</dbReference>
<evidence type="ECO:0000313" key="2">
    <source>
        <dbReference type="EMBL" id="MBW3082582.1"/>
    </source>
</evidence>
<protein>
    <submittedName>
        <fullName evidence="2">Lrp/AsnC ligand binding domain-containing protein</fullName>
    </submittedName>
</protein>
<accession>A0ABS6W8A8</accession>
<gene>
    <name evidence="2" type="ORF">KIH73_04165</name>
</gene>
<dbReference type="EMBL" id="JAHBBD010000006">
    <property type="protein sequence ID" value="MBW3082582.1"/>
    <property type="molecule type" value="Genomic_DNA"/>
</dbReference>